<feature type="transmembrane region" description="Helical" evidence="1">
    <location>
        <begin position="179"/>
        <end position="206"/>
    </location>
</feature>
<dbReference type="KEGG" id="ssai:N0B31_07530"/>
<feature type="transmembrane region" description="Helical" evidence="1">
    <location>
        <begin position="16"/>
        <end position="38"/>
    </location>
</feature>
<dbReference type="EMBL" id="CP104003">
    <property type="protein sequence ID" value="UWM56133.1"/>
    <property type="molecule type" value="Genomic_DNA"/>
</dbReference>
<dbReference type="RefSeq" id="WP_260595253.1">
    <property type="nucleotide sequence ID" value="NZ_CP104003.1"/>
</dbReference>
<proteinExistence type="predicted"/>
<evidence type="ECO:0000313" key="2">
    <source>
        <dbReference type="EMBL" id="UWM56133.1"/>
    </source>
</evidence>
<name>A0A9E7UCC7_9EURY</name>
<gene>
    <name evidence="2" type="ORF">N0B31_07530</name>
</gene>
<feature type="transmembrane region" description="Helical" evidence="1">
    <location>
        <begin position="104"/>
        <end position="128"/>
    </location>
</feature>
<feature type="transmembrane region" description="Helical" evidence="1">
    <location>
        <begin position="72"/>
        <end position="98"/>
    </location>
</feature>
<keyword evidence="1" id="KW-0812">Transmembrane</keyword>
<dbReference type="GeneID" id="74942262"/>
<dbReference type="Proteomes" id="UP001057580">
    <property type="component" value="Chromosome"/>
</dbReference>
<dbReference type="AlphaFoldDB" id="A0A9E7UCC7"/>
<accession>A0A9E7UCC7</accession>
<dbReference type="Pfam" id="PF13197">
    <property type="entry name" value="DUF4013"/>
    <property type="match status" value="1"/>
</dbReference>
<evidence type="ECO:0000256" key="1">
    <source>
        <dbReference type="SAM" id="Phobius"/>
    </source>
</evidence>
<organism evidence="2 3">
    <name type="scientific">Salinirubellus salinus</name>
    <dbReference type="NCBI Taxonomy" id="1364945"/>
    <lineage>
        <taxon>Archaea</taxon>
        <taxon>Methanobacteriati</taxon>
        <taxon>Methanobacteriota</taxon>
        <taxon>Stenosarchaea group</taxon>
        <taxon>Halobacteria</taxon>
        <taxon>Halobacteriales</taxon>
        <taxon>Natronomonadaceae</taxon>
        <taxon>Salinirubellus</taxon>
    </lineage>
</organism>
<protein>
    <submittedName>
        <fullName evidence="2">DUF4013 domain-containing protein</fullName>
    </submittedName>
</protein>
<keyword evidence="3" id="KW-1185">Reference proteome</keyword>
<evidence type="ECO:0000313" key="3">
    <source>
        <dbReference type="Proteomes" id="UP001057580"/>
    </source>
</evidence>
<reference evidence="2" key="1">
    <citation type="submission" date="2022-09" db="EMBL/GenBank/DDBJ databases">
        <title>Diverse halophilic archaea isolated from saline environments.</title>
        <authorList>
            <person name="Cui H.-L."/>
        </authorList>
    </citation>
    <scope>NUCLEOTIDE SEQUENCE</scope>
    <source>
        <strain evidence="2">ZS-35-S2</strain>
    </source>
</reference>
<feature type="transmembrane region" description="Helical" evidence="1">
    <location>
        <begin position="149"/>
        <end position="173"/>
    </location>
</feature>
<dbReference type="InterPro" id="IPR025098">
    <property type="entry name" value="DUF4013"/>
</dbReference>
<keyword evidence="1" id="KW-1133">Transmembrane helix</keyword>
<keyword evidence="1" id="KW-0472">Membrane</keyword>
<sequence length="229" mass="23757">MFEDALRYPYDEGAGLRALAIGGLLTLLSVLVIPAVLVSGYTLRVLRDVDAGGEHLPAFDDWGAMLVDGLKAIAVAVVYVAVPAILLTVAALSLLLPLTESPPTWLVAVAGIVTLLSVPVTILAVYALPAGLVTLARTGRMGAAFDRRALWPVLTSGSYLVAWLLAIVVSLLAGFLTGAVVATTLLGAVVVAFVGFYVNLVGAYLYARGVRDSRAVDEADGERPIGATA</sequence>